<feature type="transmembrane region" description="Helical" evidence="2">
    <location>
        <begin position="118"/>
        <end position="139"/>
    </location>
</feature>
<sequence length="341" mass="36783">MGVSRAALCVDVAECAHILPGRVQGSAHFDRFLIRVRHPPGMHLSVPNALALLYHEVGHLADTAGQRRMRALGAVHHVACVVLAELVGVGLLTFSIVVAVLISSLLCDDSICAAAMKWSLVCGGFISALAVGVDAGRWCGRWALWRRLAERITHAMEKTANRLAADALLARDDDVGIDAVAVMLASLQQYADRGQKATSGHPPAREEQRALVDHLTAAHGLDIAFGPRRGPGGRRRLTVRRAVTDERLWDGEFDGLPRRTRRYRGPPRRYDGSGGGSGSPEPSLFDLLLGRGRAILSAVRRLVARLSRCWARVSAAAAAAAVPCAAKRRTQPTLFLFGTKR</sequence>
<reference evidence="3" key="1">
    <citation type="submission" date="2021-04" db="EMBL/GenBank/DDBJ databases">
        <title>Draft Genome Sequence of Pandoravirus japonicus, Isolated from the Sabaishi River of Niigata, Japan.</title>
        <authorList>
            <person name="Hosokawa N."/>
            <person name="Takahashi H."/>
            <person name="Aoki K."/>
            <person name="Takemura M."/>
        </authorList>
    </citation>
    <scope>NUCLEOTIDE SEQUENCE</scope>
</reference>
<name>A0A811BT72_9VIRU</name>
<evidence type="ECO:0000256" key="1">
    <source>
        <dbReference type="SAM" id="MobiDB-lite"/>
    </source>
</evidence>
<keyword evidence="2" id="KW-0472">Membrane</keyword>
<protein>
    <submittedName>
        <fullName evidence="3">Uncharacterized protein</fullName>
    </submittedName>
</protein>
<keyword evidence="2" id="KW-0812">Transmembrane</keyword>
<evidence type="ECO:0000313" key="4">
    <source>
        <dbReference type="Proteomes" id="UP001253637"/>
    </source>
</evidence>
<evidence type="ECO:0000313" key="3">
    <source>
        <dbReference type="EMBL" id="BCU03765.1"/>
    </source>
</evidence>
<organism evidence="3 4">
    <name type="scientific">Pandoravirus japonicus</name>
    <dbReference type="NCBI Taxonomy" id="2823154"/>
    <lineage>
        <taxon>Viruses</taxon>
        <taxon>Pandoravirus</taxon>
    </lineage>
</organism>
<evidence type="ECO:0000256" key="2">
    <source>
        <dbReference type="SAM" id="Phobius"/>
    </source>
</evidence>
<feature type="compositionally biased region" description="Basic residues" evidence="1">
    <location>
        <begin position="258"/>
        <end position="267"/>
    </location>
</feature>
<accession>A0A811BT72</accession>
<dbReference type="EMBL" id="LC625835">
    <property type="protein sequence ID" value="BCU03765.1"/>
    <property type="molecule type" value="Genomic_DNA"/>
</dbReference>
<keyword evidence="2" id="KW-1133">Transmembrane helix</keyword>
<proteinExistence type="predicted"/>
<feature type="transmembrane region" description="Helical" evidence="2">
    <location>
        <begin position="78"/>
        <end position="106"/>
    </location>
</feature>
<feature type="region of interest" description="Disordered" evidence="1">
    <location>
        <begin position="257"/>
        <end position="280"/>
    </location>
</feature>
<dbReference type="Proteomes" id="UP001253637">
    <property type="component" value="Segment"/>
</dbReference>